<reference evidence="3" key="2">
    <citation type="submission" date="2023-05" db="EMBL/GenBank/DDBJ databases">
        <authorList>
            <person name="Schelkunov M.I."/>
        </authorList>
    </citation>
    <scope>NUCLEOTIDE SEQUENCE</scope>
    <source>
        <strain evidence="3">Hsosn_3</strain>
        <tissue evidence="3">Leaf</tissue>
    </source>
</reference>
<dbReference type="Proteomes" id="UP001237642">
    <property type="component" value="Unassembled WGS sequence"/>
</dbReference>
<protein>
    <recommendedName>
        <fullName evidence="2">Replication protein A 70 kDa DNA-binding subunit B/D first OB fold domain-containing protein</fullName>
    </recommendedName>
</protein>
<dbReference type="EMBL" id="JAUIZM010000003">
    <property type="protein sequence ID" value="KAK1392693.1"/>
    <property type="molecule type" value="Genomic_DNA"/>
</dbReference>
<feature type="region of interest" description="Disordered" evidence="1">
    <location>
        <begin position="1"/>
        <end position="20"/>
    </location>
</feature>
<dbReference type="InterPro" id="IPR012340">
    <property type="entry name" value="NA-bd_OB-fold"/>
</dbReference>
<feature type="domain" description="Replication protein A 70 kDa DNA-binding subunit B/D first OB fold" evidence="2">
    <location>
        <begin position="76"/>
        <end position="163"/>
    </location>
</feature>
<dbReference type="SUPFAM" id="SSF50249">
    <property type="entry name" value="Nucleic acid-binding proteins"/>
    <property type="match status" value="1"/>
</dbReference>
<proteinExistence type="predicted"/>
<name>A0AAD8IWT7_9APIA</name>
<dbReference type="PANTHER" id="PTHR47165">
    <property type="entry name" value="OS03G0429900 PROTEIN"/>
    <property type="match status" value="1"/>
</dbReference>
<dbReference type="InterPro" id="IPR003871">
    <property type="entry name" value="RFA1B/D_OB_1st"/>
</dbReference>
<organism evidence="3 4">
    <name type="scientific">Heracleum sosnowskyi</name>
    <dbReference type="NCBI Taxonomy" id="360622"/>
    <lineage>
        <taxon>Eukaryota</taxon>
        <taxon>Viridiplantae</taxon>
        <taxon>Streptophyta</taxon>
        <taxon>Embryophyta</taxon>
        <taxon>Tracheophyta</taxon>
        <taxon>Spermatophyta</taxon>
        <taxon>Magnoliopsida</taxon>
        <taxon>eudicotyledons</taxon>
        <taxon>Gunneridae</taxon>
        <taxon>Pentapetalae</taxon>
        <taxon>asterids</taxon>
        <taxon>campanulids</taxon>
        <taxon>Apiales</taxon>
        <taxon>Apiaceae</taxon>
        <taxon>Apioideae</taxon>
        <taxon>apioid superclade</taxon>
        <taxon>Tordylieae</taxon>
        <taxon>Tordyliinae</taxon>
        <taxon>Heracleum</taxon>
    </lineage>
</organism>
<gene>
    <name evidence="3" type="ORF">POM88_011749</name>
</gene>
<dbReference type="Gene3D" id="2.40.50.140">
    <property type="entry name" value="Nucleic acid-binding proteins"/>
    <property type="match status" value="1"/>
</dbReference>
<keyword evidence="4" id="KW-1185">Reference proteome</keyword>
<comment type="caution">
    <text evidence="3">The sequence shown here is derived from an EMBL/GenBank/DDBJ whole genome shotgun (WGS) entry which is preliminary data.</text>
</comment>
<sequence length="218" mass="25336">MKSKTYERGDFEADEHRDESNEKPWVKYLEHNKRQREIYENQLHENLQEVDHELSNYAAIVLIMLVGDERDDKGSIKVRVSRDWDGRNACSTYVAKKNYLLLDEEGTQIQAVASKYSLIAFFKKWVKTGKVYMFSDYSVAKAADTYRPISGEYVINFSRKTTIEGLDDIPAIPRYKFEIEAFEAARPRERDVVTLMDVVGKLTKYTPIQTTNNGKKNV</sequence>
<dbReference type="CDD" id="cd04480">
    <property type="entry name" value="RPA1_DBD_A_like"/>
    <property type="match status" value="1"/>
</dbReference>
<evidence type="ECO:0000313" key="3">
    <source>
        <dbReference type="EMBL" id="KAK1392693.1"/>
    </source>
</evidence>
<accession>A0AAD8IWT7</accession>
<dbReference type="AlphaFoldDB" id="A0AAD8IWT7"/>
<reference evidence="3" key="1">
    <citation type="submission" date="2023-02" db="EMBL/GenBank/DDBJ databases">
        <title>Genome of toxic invasive species Heracleum sosnowskyi carries increased number of genes despite the absence of recent whole-genome duplications.</title>
        <authorList>
            <person name="Schelkunov M."/>
            <person name="Shtratnikova V."/>
            <person name="Makarenko M."/>
            <person name="Klepikova A."/>
            <person name="Omelchenko D."/>
            <person name="Novikova G."/>
            <person name="Obukhova E."/>
            <person name="Bogdanov V."/>
            <person name="Penin A."/>
            <person name="Logacheva M."/>
        </authorList>
    </citation>
    <scope>NUCLEOTIDE SEQUENCE</scope>
    <source>
        <strain evidence="3">Hsosn_3</strain>
        <tissue evidence="3">Leaf</tissue>
    </source>
</reference>
<dbReference type="PANTHER" id="PTHR47165:SF4">
    <property type="entry name" value="OS03G0429900 PROTEIN"/>
    <property type="match status" value="1"/>
</dbReference>
<evidence type="ECO:0000256" key="1">
    <source>
        <dbReference type="SAM" id="MobiDB-lite"/>
    </source>
</evidence>
<evidence type="ECO:0000259" key="2">
    <source>
        <dbReference type="Pfam" id="PF02721"/>
    </source>
</evidence>
<dbReference type="Pfam" id="PF02721">
    <property type="entry name" value="DUF223"/>
    <property type="match status" value="1"/>
</dbReference>
<evidence type="ECO:0000313" key="4">
    <source>
        <dbReference type="Proteomes" id="UP001237642"/>
    </source>
</evidence>